<dbReference type="AlphaFoldDB" id="A0A397DTA5"/>
<dbReference type="CDD" id="cd02517">
    <property type="entry name" value="CMP-KDO-Synthetase"/>
    <property type="match status" value="1"/>
</dbReference>
<evidence type="ECO:0000313" key="6">
    <source>
        <dbReference type="EMBL" id="RHZ25788.1"/>
    </source>
</evidence>
<dbReference type="VEuPathDB" id="FungiDB:H257_06855"/>
<evidence type="ECO:0000313" key="4">
    <source>
        <dbReference type="EMBL" id="RHY70205.1"/>
    </source>
</evidence>
<evidence type="ECO:0000256" key="2">
    <source>
        <dbReference type="ARBA" id="ARBA00022695"/>
    </source>
</evidence>
<evidence type="ECO:0000313" key="7">
    <source>
        <dbReference type="Proteomes" id="UP000265427"/>
    </source>
</evidence>
<evidence type="ECO:0000313" key="5">
    <source>
        <dbReference type="EMBL" id="RHY70307.1"/>
    </source>
</evidence>
<dbReference type="EMBL" id="QUTF01012030">
    <property type="protein sequence ID" value="RHZ25788.1"/>
    <property type="molecule type" value="Genomic_DNA"/>
</dbReference>
<gene>
    <name evidence="6" type="ORF">DYB26_002936</name>
    <name evidence="4" type="ORF">DYB34_006114</name>
    <name evidence="3" type="ORF">DYB36_004219</name>
    <name evidence="5" type="ORF">DYB38_004386</name>
</gene>
<keyword evidence="1" id="KW-0808">Transferase</keyword>
<sequence length="247" mass="27252">MKQVVGIIPARLKSTRFPAKPLALLCGRPMIQHTYEAACRATSLDQVYVATDSDAIVAAVNQPSSTLLTSEACENGTDRVLDALRQLGDAVASSYEIVVNIQGDEPLVDPSHIDLCVAALQNDPSCVMSTLMAPILDESEARSPHIVKCVTDRHSNALYFSRSMIPSSKDNTFVPNRIMKHIGLYAFRRSFLVDVFPHLEPFNLSEDLEQLRVLEGGYKIKMVTVPFAYPGVDLPSDIAKLEKFMTR</sequence>
<dbReference type="NCBIfam" id="TIGR00466">
    <property type="entry name" value="kdsB"/>
    <property type="match status" value="1"/>
</dbReference>
<dbReference type="GO" id="GO:0008690">
    <property type="term" value="F:3-deoxy-manno-octulosonate cytidylyltransferase activity"/>
    <property type="evidence" value="ECO:0007669"/>
    <property type="project" value="InterPro"/>
</dbReference>
<protein>
    <recommendedName>
        <fullName evidence="11">3-deoxy-D-manno-octulosonate cytidylyltransferase</fullName>
    </recommendedName>
</protein>
<dbReference type="EMBL" id="QUSZ01002718">
    <property type="protein sequence ID" value="RHY21183.1"/>
    <property type="molecule type" value="Genomic_DNA"/>
</dbReference>
<dbReference type="InterPro" id="IPR004528">
    <property type="entry name" value="KdsB"/>
</dbReference>
<dbReference type="Proteomes" id="UP000265716">
    <property type="component" value="Unassembled WGS sequence"/>
</dbReference>
<dbReference type="Proteomes" id="UP000265427">
    <property type="component" value="Unassembled WGS sequence"/>
</dbReference>
<evidence type="ECO:0000313" key="3">
    <source>
        <dbReference type="EMBL" id="RHY21183.1"/>
    </source>
</evidence>
<evidence type="ECO:0000313" key="10">
    <source>
        <dbReference type="Proteomes" id="UP000286510"/>
    </source>
</evidence>
<reference evidence="7 8" key="1">
    <citation type="submission" date="2018-08" db="EMBL/GenBank/DDBJ databases">
        <title>Aphanomyces genome sequencing and annotation.</title>
        <authorList>
            <person name="Minardi D."/>
            <person name="Oidtmann B."/>
            <person name="Van Der Giezen M."/>
            <person name="Studholme D.J."/>
        </authorList>
    </citation>
    <scope>NUCLEOTIDE SEQUENCE [LARGE SCALE GENOMIC DNA]</scope>
    <source>
        <strain evidence="6 10">FDL457</strain>
        <strain evidence="3 7">Kv</strain>
        <strain evidence="5 8">SA</strain>
        <strain evidence="4 9">Si</strain>
    </source>
</reference>
<evidence type="ECO:0008006" key="11">
    <source>
        <dbReference type="Google" id="ProtNLM"/>
    </source>
</evidence>
<dbReference type="Pfam" id="PF02348">
    <property type="entry name" value="CTP_transf_3"/>
    <property type="match status" value="1"/>
</dbReference>
<dbReference type="PANTHER" id="PTHR42866:SF2">
    <property type="entry name" value="3-DEOXY-MANNO-OCTULOSONATE CYTIDYLYLTRANSFERASE, MITOCHONDRIAL"/>
    <property type="match status" value="1"/>
</dbReference>
<dbReference type="EMBL" id="QUTC01003385">
    <property type="protein sequence ID" value="RHY70307.1"/>
    <property type="molecule type" value="Genomic_DNA"/>
</dbReference>
<evidence type="ECO:0000256" key="1">
    <source>
        <dbReference type="ARBA" id="ARBA00022679"/>
    </source>
</evidence>
<keyword evidence="2" id="KW-0548">Nucleotidyltransferase</keyword>
<dbReference type="SUPFAM" id="SSF53448">
    <property type="entry name" value="Nucleotide-diphospho-sugar transferases"/>
    <property type="match status" value="1"/>
</dbReference>
<dbReference type="GO" id="GO:0005829">
    <property type="term" value="C:cytosol"/>
    <property type="evidence" value="ECO:0007669"/>
    <property type="project" value="TreeGrafter"/>
</dbReference>
<dbReference type="Proteomes" id="UP000283543">
    <property type="component" value="Unassembled WGS sequence"/>
</dbReference>
<dbReference type="EMBL" id="QUTB01002995">
    <property type="protein sequence ID" value="RHY70205.1"/>
    <property type="molecule type" value="Genomic_DNA"/>
</dbReference>
<accession>A0A397DTA5</accession>
<dbReference type="Proteomes" id="UP000286510">
    <property type="component" value="Unassembled WGS sequence"/>
</dbReference>
<name>A0A397DTA5_APHAT</name>
<proteinExistence type="predicted"/>
<dbReference type="InterPro" id="IPR029044">
    <property type="entry name" value="Nucleotide-diphossugar_trans"/>
</dbReference>
<organism evidence="5 8">
    <name type="scientific">Aphanomyces astaci</name>
    <name type="common">Crayfish plague agent</name>
    <dbReference type="NCBI Taxonomy" id="112090"/>
    <lineage>
        <taxon>Eukaryota</taxon>
        <taxon>Sar</taxon>
        <taxon>Stramenopiles</taxon>
        <taxon>Oomycota</taxon>
        <taxon>Saprolegniomycetes</taxon>
        <taxon>Saprolegniales</taxon>
        <taxon>Verrucalvaceae</taxon>
        <taxon>Aphanomyces</taxon>
    </lineage>
</organism>
<dbReference type="NCBIfam" id="NF003952">
    <property type="entry name" value="PRK05450.1-5"/>
    <property type="match status" value="1"/>
</dbReference>
<comment type="caution">
    <text evidence="5">The sequence shown here is derived from an EMBL/GenBank/DDBJ whole genome shotgun (WGS) entry which is preliminary data.</text>
</comment>
<evidence type="ECO:0000313" key="8">
    <source>
        <dbReference type="Proteomes" id="UP000265716"/>
    </source>
</evidence>
<evidence type="ECO:0000313" key="9">
    <source>
        <dbReference type="Proteomes" id="UP000283543"/>
    </source>
</evidence>
<dbReference type="PANTHER" id="PTHR42866">
    <property type="entry name" value="3-DEOXY-MANNO-OCTULOSONATE CYTIDYLYLTRANSFERASE"/>
    <property type="match status" value="1"/>
</dbReference>
<dbReference type="Gene3D" id="3.90.550.10">
    <property type="entry name" value="Spore Coat Polysaccharide Biosynthesis Protein SpsA, Chain A"/>
    <property type="match status" value="1"/>
</dbReference>
<dbReference type="InterPro" id="IPR003329">
    <property type="entry name" value="Cytidylyl_trans"/>
</dbReference>
<dbReference type="NCBIfam" id="NF003950">
    <property type="entry name" value="PRK05450.1-3"/>
    <property type="match status" value="1"/>
</dbReference>